<comment type="caution">
    <text evidence="5">The sequence shown here is derived from an EMBL/GenBank/DDBJ whole genome shotgun (WGS) entry which is preliminary data.</text>
</comment>
<dbReference type="EMBL" id="SDAQ01000038">
    <property type="protein sequence ID" value="KAI3551726.1"/>
    <property type="molecule type" value="Genomic_DNA"/>
</dbReference>
<evidence type="ECO:0000256" key="2">
    <source>
        <dbReference type="ARBA" id="ARBA00023002"/>
    </source>
</evidence>
<dbReference type="PANTHER" id="PTHR43364:SF7">
    <property type="entry name" value="NADP-DEPENDENT OXIDOREDUCTASE DOMAIN-CONTAINING PROTEIN-RELATED"/>
    <property type="match status" value="1"/>
</dbReference>
<organism evidence="5 6">
    <name type="scientific">Colletotrichum abscissum</name>
    <dbReference type="NCBI Taxonomy" id="1671311"/>
    <lineage>
        <taxon>Eukaryota</taxon>
        <taxon>Fungi</taxon>
        <taxon>Dikarya</taxon>
        <taxon>Ascomycota</taxon>
        <taxon>Pezizomycotina</taxon>
        <taxon>Sordariomycetes</taxon>
        <taxon>Hypocreomycetidae</taxon>
        <taxon>Glomerellales</taxon>
        <taxon>Glomerellaceae</taxon>
        <taxon>Colletotrichum</taxon>
        <taxon>Colletotrichum acutatum species complex</taxon>
    </lineage>
</organism>
<dbReference type="InterPro" id="IPR036812">
    <property type="entry name" value="NAD(P)_OxRdtase_dom_sf"/>
</dbReference>
<dbReference type="SUPFAM" id="SSF51430">
    <property type="entry name" value="NAD(P)-linked oxidoreductase"/>
    <property type="match status" value="1"/>
</dbReference>
<reference evidence="5" key="1">
    <citation type="submission" date="2019-01" db="EMBL/GenBank/DDBJ databases">
        <title>Colletotrichum abscissum LGMF1257.</title>
        <authorList>
            <person name="Baroncelli R."/>
        </authorList>
    </citation>
    <scope>NUCLEOTIDE SEQUENCE</scope>
    <source>
        <strain evidence="5">Ca142</strain>
    </source>
</reference>
<keyword evidence="2" id="KW-0560">Oxidoreductase</keyword>
<dbReference type="AlphaFoldDB" id="A0A9P9XFC3"/>
<evidence type="ECO:0000256" key="1">
    <source>
        <dbReference type="ARBA" id="ARBA00022857"/>
    </source>
</evidence>
<dbReference type="Gene3D" id="3.20.20.100">
    <property type="entry name" value="NADP-dependent oxidoreductase domain"/>
    <property type="match status" value="1"/>
</dbReference>
<keyword evidence="1" id="KW-0521">NADP</keyword>
<dbReference type="Proteomes" id="UP001056436">
    <property type="component" value="Unassembled WGS sequence"/>
</dbReference>
<evidence type="ECO:0000259" key="4">
    <source>
        <dbReference type="Pfam" id="PF00248"/>
    </source>
</evidence>
<evidence type="ECO:0000256" key="3">
    <source>
        <dbReference type="ARBA" id="ARBA00038157"/>
    </source>
</evidence>
<gene>
    <name evidence="5" type="ORF">CABS02_07172</name>
</gene>
<dbReference type="InterPro" id="IPR050523">
    <property type="entry name" value="AKR_Detox_Biosynth"/>
</dbReference>
<comment type="similarity">
    <text evidence="3">Belongs to the aldo/keto reductase family. Aldo/keto reductase 2 subfamily.</text>
</comment>
<dbReference type="InterPro" id="IPR023210">
    <property type="entry name" value="NADP_OxRdtase_dom"/>
</dbReference>
<protein>
    <submittedName>
        <fullName evidence="5">Aldo/keto reductase</fullName>
    </submittedName>
</protein>
<keyword evidence="6" id="KW-1185">Reference proteome</keyword>
<name>A0A9P9XFC3_9PEZI</name>
<accession>A0A9P9XFC3</accession>
<dbReference type="GO" id="GO:0016491">
    <property type="term" value="F:oxidoreductase activity"/>
    <property type="evidence" value="ECO:0007669"/>
    <property type="project" value="UniProtKB-KW"/>
</dbReference>
<feature type="domain" description="NADP-dependent oxidoreductase" evidence="4">
    <location>
        <begin position="25"/>
        <end position="344"/>
    </location>
</feature>
<dbReference type="PANTHER" id="PTHR43364">
    <property type="entry name" value="NADH-SPECIFIC METHYLGLYOXAL REDUCTASE-RELATED"/>
    <property type="match status" value="1"/>
</dbReference>
<dbReference type="OrthoDB" id="48988at2759"/>
<evidence type="ECO:0000313" key="6">
    <source>
        <dbReference type="Proteomes" id="UP001056436"/>
    </source>
</evidence>
<sequence>MAAPPKSPLARYRILSPTASVRVSPLCLGAMNFGDAWKGYMGTCDQKTVEEILDFFHEQGGNFIDTANNYQFEESEEWIGEWMKKRGVRDQMVIATKYTTNFQAGPNAPGIMANFTGNGSKSLHTSVEASLRKLKTDYIDLLYVHWWDYSTSIPELMQSLNNLVITGKVLFLGISDTPAWIVSKANEYARNHGLRQFSVYQGRWSAASRDFEREIIPMTKAEGMSLAPWGALGGGVSAPNSMLTDQRRQRLTWKQAFKTEEQRKSQEGRKVQASEAQIKISQVLEKIANSKGTIITSVALAYVMQKTPYVFPIVGGRTVDHLKQNIEALALDLSDEEIQEIEGAVPFDMGFPHNFLWGEKVPSNPGEVWLLNMGGTFDYVPEPKAIAPKEGGK</sequence>
<evidence type="ECO:0000313" key="5">
    <source>
        <dbReference type="EMBL" id="KAI3551726.1"/>
    </source>
</evidence>
<dbReference type="Pfam" id="PF00248">
    <property type="entry name" value="Aldo_ket_red"/>
    <property type="match status" value="1"/>
</dbReference>
<proteinExistence type="inferred from homology"/>